<dbReference type="EMBL" id="LWDG02000176">
    <property type="protein sequence ID" value="KAE8268075.1"/>
    <property type="molecule type" value="Genomic_DNA"/>
</dbReference>
<keyword evidence="4" id="KW-1185">Reference proteome</keyword>
<protein>
    <recommendedName>
        <fullName evidence="2">GST N-terminal domain-containing protein</fullName>
    </recommendedName>
</protein>
<dbReference type="Gene3D" id="3.40.30.10">
    <property type="entry name" value="Glutaredoxin"/>
    <property type="match status" value="1"/>
</dbReference>
<name>A0A8X7N9P5_9BASI</name>
<organism evidence="3 4">
    <name type="scientific">Tilletia walkeri</name>
    <dbReference type="NCBI Taxonomy" id="117179"/>
    <lineage>
        <taxon>Eukaryota</taxon>
        <taxon>Fungi</taxon>
        <taxon>Dikarya</taxon>
        <taxon>Basidiomycota</taxon>
        <taxon>Ustilaginomycotina</taxon>
        <taxon>Exobasidiomycetes</taxon>
        <taxon>Tilletiales</taxon>
        <taxon>Tilletiaceae</taxon>
        <taxon>Tilletia</taxon>
    </lineage>
</organism>
<dbReference type="SUPFAM" id="SSF52833">
    <property type="entry name" value="Thioredoxin-like"/>
    <property type="match status" value="1"/>
</dbReference>
<evidence type="ECO:0000256" key="1">
    <source>
        <dbReference type="SAM" id="MobiDB-lite"/>
    </source>
</evidence>
<gene>
    <name evidence="3" type="ORF">A4X09_0g4277</name>
</gene>
<accession>A0A8X7N9P5</accession>
<evidence type="ECO:0000259" key="2">
    <source>
        <dbReference type="PROSITE" id="PS50404"/>
    </source>
</evidence>
<comment type="caution">
    <text evidence="3">The sequence shown here is derived from an EMBL/GenBank/DDBJ whole genome shotgun (WGS) entry which is preliminary data.</text>
</comment>
<sequence>MSTGTEVIFYDVAASDGPGCSHILPNPWVTRLCLVHKGIDFKTHNVSLEELRAHGSGTLRERLQGTLGPNDRPLVPMVEARDTDSGKDESTLVGDTVTIAEYLDIKFPKMPSLFQPSHTGPLPPDPDSSEYRQAHTMSILLKEGIGNSDSQWATHFELCAAEIADRFKTRDAEYLKSDAKLGMANAWELFESMNRADLLAHTRRSLLPFCAILNPRPSPRITSTSSPAGAASSLLARPSGSPPRFLASPDRPGFLDYVLFGRYAMSFGSAPEINKAIWSKSSKEGREWLESYRDGKWALKGTAAEKGQWFGDVELPGIEEWVERMLDAHDGYARKYLN</sequence>
<dbReference type="InterPro" id="IPR004045">
    <property type="entry name" value="Glutathione_S-Trfase_N"/>
</dbReference>
<dbReference type="Proteomes" id="UP000078113">
    <property type="component" value="Unassembled WGS sequence"/>
</dbReference>
<evidence type="ECO:0000313" key="3">
    <source>
        <dbReference type="EMBL" id="KAE8268075.1"/>
    </source>
</evidence>
<proteinExistence type="predicted"/>
<feature type="domain" description="GST N-terminal" evidence="2">
    <location>
        <begin position="14"/>
        <end position="111"/>
    </location>
</feature>
<dbReference type="PROSITE" id="PS50404">
    <property type="entry name" value="GST_NTER"/>
    <property type="match status" value="1"/>
</dbReference>
<reference evidence="3" key="1">
    <citation type="submission" date="2016-04" db="EMBL/GenBank/DDBJ databases">
        <authorList>
            <person name="Nguyen H.D."/>
            <person name="Samba Siva P."/>
            <person name="Cullis J."/>
            <person name="Levesque C.A."/>
            <person name="Hambleton S."/>
        </authorList>
    </citation>
    <scope>NUCLEOTIDE SEQUENCE</scope>
    <source>
        <strain evidence="3">DAOMC 236422</strain>
    </source>
</reference>
<evidence type="ECO:0000313" key="4">
    <source>
        <dbReference type="Proteomes" id="UP000078113"/>
    </source>
</evidence>
<dbReference type="AlphaFoldDB" id="A0A8X7N9P5"/>
<reference evidence="3" key="2">
    <citation type="journal article" date="2019" name="IMA Fungus">
        <title>Genome sequencing and comparison of five Tilletia species to identify candidate genes for the detection of regulated species infecting wheat.</title>
        <authorList>
            <person name="Nguyen H.D.T."/>
            <person name="Sultana T."/>
            <person name="Kesanakurti P."/>
            <person name="Hambleton S."/>
        </authorList>
    </citation>
    <scope>NUCLEOTIDE SEQUENCE</scope>
    <source>
        <strain evidence="3">DAOMC 236422</strain>
    </source>
</reference>
<dbReference type="InterPro" id="IPR036249">
    <property type="entry name" value="Thioredoxin-like_sf"/>
</dbReference>
<feature type="region of interest" description="Disordered" evidence="1">
    <location>
        <begin position="220"/>
        <end position="243"/>
    </location>
</feature>